<evidence type="ECO:0000313" key="12">
    <source>
        <dbReference type="EMBL" id="EEV21124.1"/>
    </source>
</evidence>
<dbReference type="InterPro" id="IPR009014">
    <property type="entry name" value="Transketo_C/PFOR_II"/>
</dbReference>
<dbReference type="OrthoDB" id="9803371at2"/>
<keyword evidence="9 10" id="KW-0414">Isoprene biosynthesis</keyword>
<dbReference type="SUPFAM" id="SSF52922">
    <property type="entry name" value="TK C-terminal domain-like"/>
    <property type="match status" value="1"/>
</dbReference>
<dbReference type="GO" id="GO:0008661">
    <property type="term" value="F:1-deoxy-D-xylulose-5-phosphate synthase activity"/>
    <property type="evidence" value="ECO:0007669"/>
    <property type="project" value="UniProtKB-UniRule"/>
</dbReference>
<keyword evidence="7 10" id="KW-0784">Thiamine biosynthesis</keyword>
<dbReference type="InterPro" id="IPR029061">
    <property type="entry name" value="THDP-binding"/>
</dbReference>
<dbReference type="Gene3D" id="3.40.50.970">
    <property type="match status" value="2"/>
</dbReference>
<dbReference type="InterPro" id="IPR005477">
    <property type="entry name" value="Dxylulose-5-P_synthase"/>
</dbReference>
<feature type="binding site" evidence="10">
    <location>
        <position position="176"/>
    </location>
    <ligand>
        <name>Mg(2+)</name>
        <dbReference type="ChEBI" id="CHEBI:18420"/>
    </ligand>
</feature>
<evidence type="ECO:0000256" key="6">
    <source>
        <dbReference type="ARBA" id="ARBA00022842"/>
    </source>
</evidence>
<comment type="cofactor">
    <cofactor evidence="10">
        <name>thiamine diphosphate</name>
        <dbReference type="ChEBI" id="CHEBI:58937"/>
    </cofactor>
    <text evidence="10">Binds 1 thiamine pyrophosphate per subunit.</text>
</comment>
<evidence type="ECO:0000256" key="7">
    <source>
        <dbReference type="ARBA" id="ARBA00022977"/>
    </source>
</evidence>
<dbReference type="GO" id="GO:0000287">
    <property type="term" value="F:magnesium ion binding"/>
    <property type="evidence" value="ECO:0007669"/>
    <property type="project" value="UniProtKB-UniRule"/>
</dbReference>
<dbReference type="FunFam" id="3.40.50.970:FF:000005">
    <property type="entry name" value="1-deoxy-D-xylulose-5-phosphate synthase"/>
    <property type="match status" value="1"/>
</dbReference>
<keyword evidence="4 10" id="KW-0808">Transferase</keyword>
<evidence type="ECO:0000259" key="11">
    <source>
        <dbReference type="SMART" id="SM00861"/>
    </source>
</evidence>
<dbReference type="GO" id="GO:0005829">
    <property type="term" value="C:cytosol"/>
    <property type="evidence" value="ECO:0007669"/>
    <property type="project" value="TreeGrafter"/>
</dbReference>
<dbReference type="CDD" id="cd02007">
    <property type="entry name" value="TPP_DXS"/>
    <property type="match status" value="1"/>
</dbReference>
<comment type="subunit">
    <text evidence="3 10">Homodimer.</text>
</comment>
<feature type="binding site" evidence="10">
    <location>
        <begin position="116"/>
        <end position="118"/>
    </location>
    <ligand>
        <name>thiamine diphosphate</name>
        <dbReference type="ChEBI" id="CHEBI:58937"/>
    </ligand>
</feature>
<dbReference type="GO" id="GO:0030976">
    <property type="term" value="F:thiamine pyrophosphate binding"/>
    <property type="evidence" value="ECO:0007669"/>
    <property type="project" value="UniProtKB-UniRule"/>
</dbReference>
<name>C8PMY1_9SPIR</name>
<keyword evidence="5 10" id="KW-0479">Metal-binding</keyword>
<comment type="pathway">
    <text evidence="1 10">Metabolic intermediate biosynthesis; 1-deoxy-D-xylulose 5-phosphate biosynthesis; 1-deoxy-D-xylulose 5-phosphate from D-glyceraldehyde 3-phosphate and pyruvate: step 1/1.</text>
</comment>
<dbReference type="InterPro" id="IPR005475">
    <property type="entry name" value="Transketolase-like_Pyr-bd"/>
</dbReference>
<comment type="function">
    <text evidence="10">Catalyzes the acyloin condensation reaction between C atoms 2 and 3 of pyruvate and glyceraldehyde 3-phosphate to yield 1-deoxy-D-xylulose-5-phosphate (DXP).</text>
</comment>
<feature type="binding site" evidence="10">
    <location>
        <position position="287"/>
    </location>
    <ligand>
        <name>thiamine diphosphate</name>
        <dbReference type="ChEBI" id="CHEBI:58937"/>
    </ligand>
</feature>
<dbReference type="NCBIfam" id="NF003933">
    <property type="entry name" value="PRK05444.2-2"/>
    <property type="match status" value="1"/>
</dbReference>
<dbReference type="eggNOG" id="COG1154">
    <property type="taxonomic scope" value="Bacteria"/>
</dbReference>
<dbReference type="NCBIfam" id="TIGR00204">
    <property type="entry name" value="dxs"/>
    <property type="match status" value="1"/>
</dbReference>
<evidence type="ECO:0000313" key="13">
    <source>
        <dbReference type="Proteomes" id="UP000004509"/>
    </source>
</evidence>
<feature type="binding site" evidence="10">
    <location>
        <position position="75"/>
    </location>
    <ligand>
        <name>thiamine diphosphate</name>
        <dbReference type="ChEBI" id="CHEBI:58937"/>
    </ligand>
</feature>
<feature type="binding site" evidence="10">
    <location>
        <position position="367"/>
    </location>
    <ligand>
        <name>thiamine diphosphate</name>
        <dbReference type="ChEBI" id="CHEBI:58937"/>
    </ligand>
</feature>
<reference evidence="12 13" key="1">
    <citation type="submission" date="2009-07" db="EMBL/GenBank/DDBJ databases">
        <authorList>
            <person name="Madupu R."/>
            <person name="Sebastian Y."/>
            <person name="Durkin A.S."/>
            <person name="Torralba M."/>
            <person name="Methe B."/>
            <person name="Sutton G.G."/>
            <person name="Strausberg R.L."/>
            <person name="Nelson K.E."/>
        </authorList>
    </citation>
    <scope>NUCLEOTIDE SEQUENCE [LARGE SCALE GENOMIC DNA]</scope>
    <source>
        <strain evidence="12 13">ATCC 35580</strain>
    </source>
</reference>
<feature type="binding site" evidence="10">
    <location>
        <begin position="148"/>
        <end position="149"/>
    </location>
    <ligand>
        <name>thiamine diphosphate</name>
        <dbReference type="ChEBI" id="CHEBI:58937"/>
    </ligand>
</feature>
<evidence type="ECO:0000256" key="10">
    <source>
        <dbReference type="HAMAP-Rule" id="MF_00315"/>
    </source>
</evidence>
<dbReference type="AlphaFoldDB" id="C8PMY1"/>
<proteinExistence type="inferred from homology"/>
<evidence type="ECO:0000256" key="2">
    <source>
        <dbReference type="ARBA" id="ARBA00011081"/>
    </source>
</evidence>
<dbReference type="PROSITE" id="PS00801">
    <property type="entry name" value="TRANSKETOLASE_1"/>
    <property type="match status" value="1"/>
</dbReference>
<dbReference type="CDD" id="cd07033">
    <property type="entry name" value="TPP_PYR_DXS_TK_like"/>
    <property type="match status" value="1"/>
</dbReference>
<dbReference type="Proteomes" id="UP000004509">
    <property type="component" value="Unassembled WGS sequence"/>
</dbReference>
<comment type="similarity">
    <text evidence="2 10">Belongs to the transketolase family. DXPS subfamily.</text>
</comment>
<comment type="catalytic activity">
    <reaction evidence="10">
        <text>D-glyceraldehyde 3-phosphate + pyruvate + H(+) = 1-deoxy-D-xylulose 5-phosphate + CO2</text>
        <dbReference type="Rhea" id="RHEA:12605"/>
        <dbReference type="ChEBI" id="CHEBI:15361"/>
        <dbReference type="ChEBI" id="CHEBI:15378"/>
        <dbReference type="ChEBI" id="CHEBI:16526"/>
        <dbReference type="ChEBI" id="CHEBI:57792"/>
        <dbReference type="ChEBI" id="CHEBI:59776"/>
        <dbReference type="EC" id="2.2.1.7"/>
    </reaction>
</comment>
<dbReference type="PANTHER" id="PTHR43322:SF5">
    <property type="entry name" value="1-DEOXY-D-XYLULOSE-5-PHOSPHATE SYNTHASE, CHLOROPLASTIC"/>
    <property type="match status" value="1"/>
</dbReference>
<evidence type="ECO:0000256" key="9">
    <source>
        <dbReference type="ARBA" id="ARBA00023229"/>
    </source>
</evidence>
<dbReference type="InterPro" id="IPR049557">
    <property type="entry name" value="Transketolase_CS"/>
</dbReference>
<evidence type="ECO:0000256" key="3">
    <source>
        <dbReference type="ARBA" id="ARBA00011738"/>
    </source>
</evidence>
<dbReference type="RefSeq" id="WP_006187891.1">
    <property type="nucleotide sequence ID" value="NZ_ACYH01000012.1"/>
</dbReference>
<dbReference type="GO" id="GO:0019288">
    <property type="term" value="P:isopentenyl diphosphate biosynthetic process, methylerythritol 4-phosphate pathway"/>
    <property type="evidence" value="ECO:0007669"/>
    <property type="project" value="TreeGrafter"/>
</dbReference>
<protein>
    <recommendedName>
        <fullName evidence="10">1-deoxy-D-xylulose-5-phosphate synthase</fullName>
        <ecNumber evidence="10">2.2.1.7</ecNumber>
    </recommendedName>
    <alternativeName>
        <fullName evidence="10">1-deoxyxylulose-5-phosphate synthase</fullName>
        <shortName evidence="10">DXP synthase</shortName>
        <shortName evidence="10">DXPS</shortName>
    </alternativeName>
</protein>
<dbReference type="HAMAP" id="MF_00315">
    <property type="entry name" value="DXP_synth"/>
    <property type="match status" value="1"/>
</dbReference>
<feature type="binding site" evidence="10">
    <location>
        <position position="147"/>
    </location>
    <ligand>
        <name>Mg(2+)</name>
        <dbReference type="ChEBI" id="CHEBI:18420"/>
    </ligand>
</feature>
<feature type="binding site" evidence="10">
    <location>
        <position position="176"/>
    </location>
    <ligand>
        <name>thiamine diphosphate</name>
        <dbReference type="ChEBI" id="CHEBI:58937"/>
    </ligand>
</feature>
<keyword evidence="8 10" id="KW-0786">Thiamine pyrophosphate</keyword>
<dbReference type="EC" id="2.2.1.7" evidence="10"/>
<evidence type="ECO:0000256" key="1">
    <source>
        <dbReference type="ARBA" id="ARBA00004980"/>
    </source>
</evidence>
<evidence type="ECO:0000256" key="8">
    <source>
        <dbReference type="ARBA" id="ARBA00023052"/>
    </source>
</evidence>
<evidence type="ECO:0000256" key="4">
    <source>
        <dbReference type="ARBA" id="ARBA00022679"/>
    </source>
</evidence>
<feature type="domain" description="Transketolase-like pyrimidine-binding" evidence="11">
    <location>
        <begin position="316"/>
        <end position="480"/>
    </location>
</feature>
<dbReference type="Pfam" id="PF13292">
    <property type="entry name" value="DXP_synthase_N"/>
    <property type="match status" value="1"/>
</dbReference>
<dbReference type="Pfam" id="PF02779">
    <property type="entry name" value="Transket_pyr"/>
    <property type="match status" value="1"/>
</dbReference>
<dbReference type="EMBL" id="ACYH01000012">
    <property type="protein sequence ID" value="EEV21124.1"/>
    <property type="molecule type" value="Genomic_DNA"/>
</dbReference>
<dbReference type="PANTHER" id="PTHR43322">
    <property type="entry name" value="1-D-DEOXYXYLULOSE 5-PHOSPHATE SYNTHASE-RELATED"/>
    <property type="match status" value="1"/>
</dbReference>
<dbReference type="STRING" id="596324.TREVI0001_1483"/>
<dbReference type="Pfam" id="PF02780">
    <property type="entry name" value="Transketolase_C"/>
    <property type="match status" value="1"/>
</dbReference>
<gene>
    <name evidence="10 12" type="primary">dxs</name>
    <name evidence="12" type="ORF">TREVI0001_1483</name>
</gene>
<dbReference type="SMART" id="SM00861">
    <property type="entry name" value="Transket_pyr"/>
    <property type="match status" value="1"/>
</dbReference>
<dbReference type="Gene3D" id="3.40.50.920">
    <property type="match status" value="1"/>
</dbReference>
<sequence>MNKNVLLSIREPKDLQSLSREELRILAREMRSIILETVGANGGHLASNLGVIELTIALHRVFSSPKDAIIWDVGHQSYPHKLLTGRYYNFPTLRLKDGLAGFPKREESPHDAFNTGHASTSISAAEGILTGRQLRRQDGKVIAVIGDGALSGGMAFEALLNVTPQTKNLVVILNDNKMSISPNIRAISEYLSRLTVRKGYQQFKYVFDTAVGKIPFVGKRINFLIHRLKRGAKGIFYRNNLFTDLGFEYVGPLNGHNEKELEKVFRNVKNIEAPVLIHVETKKGKGYPLAENNPSAFHGIGPFNIADGKIEKAHTNSFTEAFSRIITEEAAKRKDIVAITAAMAQGTGLQQFQQQYPERFFDVGIAEQHAVTFAAGLAAAGLRPIAAIYSTFLQRAVDQIIHDVALQKLPVIFAIDRAGAVPYDGETHQGFYDICFLRSIPNMTVLAPASAAEMREMFRLALQLEAPVAIRYPKNTCAPECPAFSLPMETGRGVFVTESEDSGLLLVCTGGMFPETTEAAELLRRKNISADIYNLRFLKPIDEAFFLEQAKKYHSILFIEDGAYIGGVGHYLEALIHKQRLDIKTAVRAFPDTVFIQGSRQDILECAGLTGGQLAETASALCR</sequence>
<dbReference type="GO" id="GO:0016114">
    <property type="term" value="P:terpenoid biosynthetic process"/>
    <property type="evidence" value="ECO:0007669"/>
    <property type="project" value="UniProtKB-UniRule"/>
</dbReference>
<dbReference type="SUPFAM" id="SSF52518">
    <property type="entry name" value="Thiamin diphosphate-binding fold (THDP-binding)"/>
    <property type="match status" value="2"/>
</dbReference>
<dbReference type="InterPro" id="IPR033248">
    <property type="entry name" value="Transketolase_C"/>
</dbReference>
<dbReference type="GO" id="GO:0009228">
    <property type="term" value="P:thiamine biosynthetic process"/>
    <property type="evidence" value="ECO:0007669"/>
    <property type="project" value="UniProtKB-UniRule"/>
</dbReference>
<dbReference type="UniPathway" id="UPA00064">
    <property type="reaction ID" value="UER00091"/>
</dbReference>
<keyword evidence="6 10" id="KW-0460">Magnesium</keyword>
<organism evidence="12 13">
    <name type="scientific">Treponema vincentii ATCC 35580</name>
    <dbReference type="NCBI Taxonomy" id="596324"/>
    <lineage>
        <taxon>Bacteria</taxon>
        <taxon>Pseudomonadati</taxon>
        <taxon>Spirochaetota</taxon>
        <taxon>Spirochaetia</taxon>
        <taxon>Spirochaetales</taxon>
        <taxon>Treponemataceae</taxon>
        <taxon>Treponema</taxon>
    </lineage>
</organism>
<comment type="cofactor">
    <cofactor evidence="10">
        <name>Mg(2+)</name>
        <dbReference type="ChEBI" id="CHEBI:18420"/>
    </cofactor>
    <text evidence="10">Binds 1 Mg(2+) ion per subunit.</text>
</comment>
<accession>C8PMY1</accession>
<comment type="caution">
    <text evidence="12">The sequence shown here is derived from an EMBL/GenBank/DDBJ whole genome shotgun (WGS) entry which is preliminary data.</text>
</comment>
<evidence type="ECO:0000256" key="5">
    <source>
        <dbReference type="ARBA" id="ARBA00022723"/>
    </source>
</evidence>